<keyword evidence="3" id="KW-1185">Reference proteome</keyword>
<evidence type="ECO:0000313" key="2">
    <source>
        <dbReference type="EMBL" id="KAK7264022.1"/>
    </source>
</evidence>
<keyword evidence="1" id="KW-0812">Transmembrane</keyword>
<dbReference type="EMBL" id="JAYKXN010000008">
    <property type="protein sequence ID" value="KAK7264022.1"/>
    <property type="molecule type" value="Genomic_DNA"/>
</dbReference>
<keyword evidence="1" id="KW-1133">Transmembrane helix</keyword>
<accession>A0AAN9I313</accession>
<proteinExistence type="predicted"/>
<feature type="transmembrane region" description="Helical" evidence="1">
    <location>
        <begin position="12"/>
        <end position="35"/>
    </location>
</feature>
<keyword evidence="1" id="KW-0472">Membrane</keyword>
<dbReference type="Proteomes" id="UP001359559">
    <property type="component" value="Unassembled WGS sequence"/>
</dbReference>
<evidence type="ECO:0000256" key="1">
    <source>
        <dbReference type="SAM" id="Phobius"/>
    </source>
</evidence>
<protein>
    <submittedName>
        <fullName evidence="2">Uncharacterized protein</fullName>
    </submittedName>
</protein>
<name>A0AAN9I313_CLITE</name>
<sequence>MSFFLATFSYGSIQLQLLNFILFAYNLVASIGIHLEIRKSLLQMVLAKTLLDPHVLSNGIIITLVMHK</sequence>
<reference evidence="2 3" key="1">
    <citation type="submission" date="2024-01" db="EMBL/GenBank/DDBJ databases">
        <title>The genomes of 5 underutilized Papilionoideae crops provide insights into root nodulation and disease resistance.</title>
        <authorList>
            <person name="Yuan L."/>
        </authorList>
    </citation>
    <scope>NUCLEOTIDE SEQUENCE [LARGE SCALE GENOMIC DNA]</scope>
    <source>
        <strain evidence="2">LY-2023</strain>
        <tissue evidence="2">Leaf</tissue>
    </source>
</reference>
<dbReference type="AlphaFoldDB" id="A0AAN9I313"/>
<gene>
    <name evidence="2" type="ORF">RJT34_31624</name>
</gene>
<evidence type="ECO:0000313" key="3">
    <source>
        <dbReference type="Proteomes" id="UP001359559"/>
    </source>
</evidence>
<comment type="caution">
    <text evidence="2">The sequence shown here is derived from an EMBL/GenBank/DDBJ whole genome shotgun (WGS) entry which is preliminary data.</text>
</comment>
<organism evidence="2 3">
    <name type="scientific">Clitoria ternatea</name>
    <name type="common">Butterfly pea</name>
    <dbReference type="NCBI Taxonomy" id="43366"/>
    <lineage>
        <taxon>Eukaryota</taxon>
        <taxon>Viridiplantae</taxon>
        <taxon>Streptophyta</taxon>
        <taxon>Embryophyta</taxon>
        <taxon>Tracheophyta</taxon>
        <taxon>Spermatophyta</taxon>
        <taxon>Magnoliopsida</taxon>
        <taxon>eudicotyledons</taxon>
        <taxon>Gunneridae</taxon>
        <taxon>Pentapetalae</taxon>
        <taxon>rosids</taxon>
        <taxon>fabids</taxon>
        <taxon>Fabales</taxon>
        <taxon>Fabaceae</taxon>
        <taxon>Papilionoideae</taxon>
        <taxon>50 kb inversion clade</taxon>
        <taxon>NPAAA clade</taxon>
        <taxon>indigoferoid/millettioid clade</taxon>
        <taxon>Phaseoleae</taxon>
        <taxon>Clitoria</taxon>
    </lineage>
</organism>